<gene>
    <name evidence="2" type="ORF">Pfra01_001376600</name>
</gene>
<evidence type="ECO:0000256" key="1">
    <source>
        <dbReference type="SAM" id="MobiDB-lite"/>
    </source>
</evidence>
<dbReference type="Proteomes" id="UP001165121">
    <property type="component" value="Unassembled WGS sequence"/>
</dbReference>
<comment type="caution">
    <text evidence="2">The sequence shown here is derived from an EMBL/GenBank/DDBJ whole genome shotgun (WGS) entry which is preliminary data.</text>
</comment>
<evidence type="ECO:0000313" key="2">
    <source>
        <dbReference type="EMBL" id="GMF42289.1"/>
    </source>
</evidence>
<accession>A0A9W6XNG3</accession>
<dbReference type="AlphaFoldDB" id="A0A9W6XNG3"/>
<sequence>MPSSVGSEDSDSAARLPREDVSSAECRVCASGSRPPSTPVMPDIQLPSIDDPRATVASVLIDAASLEHQVTRLRAQNELTAAYNAGLAAHASTRHDHNLALLRRAREGFDLDAATVNGLNERLESLSCRITTKVPVP</sequence>
<feature type="region of interest" description="Disordered" evidence="1">
    <location>
        <begin position="1"/>
        <end position="43"/>
    </location>
</feature>
<keyword evidence="3" id="KW-1185">Reference proteome</keyword>
<dbReference type="EMBL" id="BSXT01001420">
    <property type="protein sequence ID" value="GMF42289.1"/>
    <property type="molecule type" value="Genomic_DNA"/>
</dbReference>
<proteinExistence type="predicted"/>
<name>A0A9W6XNG3_9STRA</name>
<evidence type="ECO:0000313" key="3">
    <source>
        <dbReference type="Proteomes" id="UP001165121"/>
    </source>
</evidence>
<organism evidence="2 3">
    <name type="scientific">Phytophthora fragariaefolia</name>
    <dbReference type="NCBI Taxonomy" id="1490495"/>
    <lineage>
        <taxon>Eukaryota</taxon>
        <taxon>Sar</taxon>
        <taxon>Stramenopiles</taxon>
        <taxon>Oomycota</taxon>
        <taxon>Peronosporomycetes</taxon>
        <taxon>Peronosporales</taxon>
        <taxon>Peronosporaceae</taxon>
        <taxon>Phytophthora</taxon>
    </lineage>
</organism>
<dbReference type="OrthoDB" id="123373at2759"/>
<reference evidence="2" key="1">
    <citation type="submission" date="2023-04" db="EMBL/GenBank/DDBJ databases">
        <title>Phytophthora fragariaefolia NBRC 109709.</title>
        <authorList>
            <person name="Ichikawa N."/>
            <person name="Sato H."/>
            <person name="Tonouchi N."/>
        </authorList>
    </citation>
    <scope>NUCLEOTIDE SEQUENCE</scope>
    <source>
        <strain evidence="2">NBRC 109709</strain>
    </source>
</reference>
<protein>
    <submittedName>
        <fullName evidence="2">Unnamed protein product</fullName>
    </submittedName>
</protein>